<keyword evidence="9 15" id="KW-0560">Oxidoreductase</keyword>
<keyword evidence="7 15" id="KW-0949">S-adenosyl-L-methionine</keyword>
<comment type="subunit">
    <text evidence="4">Monomer.</text>
</comment>
<evidence type="ECO:0000256" key="12">
    <source>
        <dbReference type="ARBA" id="ARBA00023244"/>
    </source>
</evidence>
<keyword evidence="11 15" id="KW-0411">Iron-sulfur</keyword>
<dbReference type="GO" id="GO:0004109">
    <property type="term" value="F:coproporphyrinogen oxidase activity"/>
    <property type="evidence" value="ECO:0007669"/>
    <property type="project" value="InterPro"/>
</dbReference>
<comment type="cofactor">
    <cofactor evidence="15 17">
        <name>[4Fe-4S] cluster</name>
        <dbReference type="ChEBI" id="CHEBI:49883"/>
    </cofactor>
    <text evidence="15 17">Binds 1 [4Fe-4S] cluster. The cluster is coordinated with 3 cysteines and an exchangeable S-adenosyl-L-methionine.</text>
</comment>
<dbReference type="Gene3D" id="3.80.30.20">
    <property type="entry name" value="tm_1862 like domain"/>
    <property type="match status" value="1"/>
</dbReference>
<name>A0A5K7SDP6_9BACT</name>
<feature type="binding site" evidence="17">
    <location>
        <position position="66"/>
    </location>
    <ligand>
        <name>[4Fe-4S] cluster</name>
        <dbReference type="ChEBI" id="CHEBI:49883"/>
        <note>4Fe-4S-S-AdoMet</note>
    </ligand>
</feature>
<dbReference type="InterPro" id="IPR006638">
    <property type="entry name" value="Elp3/MiaA/NifB-like_rSAM"/>
</dbReference>
<keyword evidence="10 15" id="KW-0408">Iron</keyword>
<evidence type="ECO:0000256" key="2">
    <source>
        <dbReference type="ARBA" id="ARBA00004785"/>
    </source>
</evidence>
<evidence type="ECO:0000256" key="11">
    <source>
        <dbReference type="ARBA" id="ARBA00023014"/>
    </source>
</evidence>
<dbReference type="CDD" id="cd01335">
    <property type="entry name" value="Radical_SAM"/>
    <property type="match status" value="1"/>
</dbReference>
<evidence type="ECO:0000259" key="18">
    <source>
        <dbReference type="PROSITE" id="PS51918"/>
    </source>
</evidence>
<dbReference type="AlphaFoldDB" id="A0A5K7SDP6"/>
<dbReference type="GO" id="GO:0005737">
    <property type="term" value="C:cytoplasm"/>
    <property type="evidence" value="ECO:0007669"/>
    <property type="project" value="UniProtKB-SubCell"/>
</dbReference>
<comment type="similarity">
    <text evidence="3 15">Belongs to the anaerobic coproporphyrinogen-III oxidase family.</text>
</comment>
<proteinExistence type="inferred from homology"/>
<dbReference type="SUPFAM" id="SSF102114">
    <property type="entry name" value="Radical SAM enzymes"/>
    <property type="match status" value="1"/>
</dbReference>
<feature type="binding site" evidence="16">
    <location>
        <position position="170"/>
    </location>
    <ligand>
        <name>S-adenosyl-L-methionine</name>
        <dbReference type="ChEBI" id="CHEBI:59789"/>
        <label>2</label>
    </ligand>
</feature>
<dbReference type="PROSITE" id="PS51918">
    <property type="entry name" value="RADICAL_SAM"/>
    <property type="match status" value="1"/>
</dbReference>
<evidence type="ECO:0000256" key="4">
    <source>
        <dbReference type="ARBA" id="ARBA00011245"/>
    </source>
</evidence>
<dbReference type="NCBIfam" id="TIGR00538">
    <property type="entry name" value="hemN"/>
    <property type="match status" value="1"/>
</dbReference>
<feature type="binding site" evidence="16">
    <location>
        <position position="182"/>
    </location>
    <ligand>
        <name>S-adenosyl-L-methionine</name>
        <dbReference type="ChEBI" id="CHEBI:59789"/>
        <label>2</label>
    </ligand>
</feature>
<feature type="binding site" evidence="16">
    <location>
        <position position="110"/>
    </location>
    <ligand>
        <name>S-adenosyl-L-methionine</name>
        <dbReference type="ChEBI" id="CHEBI:59789"/>
        <label>1</label>
    </ligand>
</feature>
<feature type="domain" description="Radical SAM core" evidence="18">
    <location>
        <begin position="44"/>
        <end position="287"/>
    </location>
</feature>
<dbReference type="SFLD" id="SFLDG01065">
    <property type="entry name" value="anaerobic_coproporphyrinogen-I"/>
    <property type="match status" value="1"/>
</dbReference>
<dbReference type="InterPro" id="IPR007197">
    <property type="entry name" value="rSAM"/>
</dbReference>
<reference evidence="19" key="1">
    <citation type="journal article" date="2020" name="Int. J. Syst. Evol. Microbiol.">
        <title>Aquipluma nitroreducens gen. nov. sp. nov., a novel facultatively anaerobic bacterium isolated from a freshwater lake.</title>
        <authorList>
            <person name="Watanabe M."/>
            <person name="Kojima H."/>
            <person name="Fukui M."/>
        </authorList>
    </citation>
    <scope>NUCLEOTIDE SEQUENCE</scope>
    <source>
        <strain evidence="19">MeG22</strain>
    </source>
</reference>
<keyword evidence="6 15" id="KW-0963">Cytoplasm</keyword>
<dbReference type="UniPathway" id="UPA00251">
    <property type="reaction ID" value="UER00323"/>
</dbReference>
<dbReference type="InterPro" id="IPR058240">
    <property type="entry name" value="rSAM_sf"/>
</dbReference>
<sequence>MINRELLEKYNHPVPRYTSYPPANFFTEEFSLANYLEAIDESNQWNPQNISIYIHIPFCLKLCYFCGCNSYALRKEEVVEAYHKALIKEIKMVTSRLDKNRKVSQIHYGGGTPNAIPVEYLQEINELLFSTFEFIPEPEIAIEVNPAYLTYEQMTGLKKAGFNRFSIGIQDFDNDVLDAVNREQSVLPVADIISFLKKDSPNMAVNLDFIYGLPKQTAANFSKTISKAIELRPDRLVTFSYAHVPWVSKIQKKLEKEGLPAPDEKIKMYEAAYSLMTQNGYEAIGMDHYANADDELTVARQNKQLHRNFQGYCTRRTTGQVYAFGVTGISQLEGVYAQNTKSIDEYIAKINQGELTTIKGYALTKQQVVVREVITELMCNEQIVWSHLGEILGMTSEEVKSQTVYNQELLQQFADDGVIILSDEKIQITPDGQLFIRNVAASFDPLIQAGQTNFSKPV</sequence>
<evidence type="ECO:0000256" key="16">
    <source>
        <dbReference type="PIRSR" id="PIRSR000167-1"/>
    </source>
</evidence>
<keyword evidence="8 15" id="KW-0479">Metal-binding</keyword>
<dbReference type="Pfam" id="PF04055">
    <property type="entry name" value="Radical_SAM"/>
    <property type="match status" value="1"/>
</dbReference>
<comment type="subcellular location">
    <subcellularLocation>
        <location evidence="1 15">Cytoplasm</location>
    </subcellularLocation>
</comment>
<dbReference type="InterPro" id="IPR004558">
    <property type="entry name" value="Coprogen_oxidase_HemN"/>
</dbReference>
<feature type="binding site" evidence="16">
    <location>
        <position position="242"/>
    </location>
    <ligand>
        <name>S-adenosyl-L-methionine</name>
        <dbReference type="ChEBI" id="CHEBI:59789"/>
        <label>2</label>
    </ligand>
</feature>
<feature type="binding site" evidence="17">
    <location>
        <position position="59"/>
    </location>
    <ligand>
        <name>[4Fe-4S] cluster</name>
        <dbReference type="ChEBI" id="CHEBI:49883"/>
        <note>4Fe-4S-S-AdoMet</note>
    </ligand>
</feature>
<evidence type="ECO:0000256" key="14">
    <source>
        <dbReference type="ARBA" id="ARBA00048321"/>
    </source>
</evidence>
<evidence type="ECO:0000256" key="13">
    <source>
        <dbReference type="ARBA" id="ARBA00024295"/>
    </source>
</evidence>
<feature type="binding site" evidence="16">
    <location>
        <begin position="65"/>
        <end position="67"/>
    </location>
    <ligand>
        <name>S-adenosyl-L-methionine</name>
        <dbReference type="ChEBI" id="CHEBI:59789"/>
        <label>2</label>
    </ligand>
</feature>
<comment type="catalytic activity">
    <reaction evidence="14 15">
        <text>coproporphyrinogen III + 2 S-adenosyl-L-methionine = protoporphyrinogen IX + 2 5'-deoxyadenosine + 2 L-methionine + 2 CO2</text>
        <dbReference type="Rhea" id="RHEA:15425"/>
        <dbReference type="ChEBI" id="CHEBI:16526"/>
        <dbReference type="ChEBI" id="CHEBI:17319"/>
        <dbReference type="ChEBI" id="CHEBI:57307"/>
        <dbReference type="ChEBI" id="CHEBI:57309"/>
        <dbReference type="ChEBI" id="CHEBI:57844"/>
        <dbReference type="ChEBI" id="CHEBI:59789"/>
        <dbReference type="EC" id="1.3.98.3"/>
    </reaction>
</comment>
<dbReference type="SMART" id="SM00729">
    <property type="entry name" value="Elp3"/>
    <property type="match status" value="1"/>
</dbReference>
<keyword evidence="12 15" id="KW-0627">Porphyrin biosynthesis</keyword>
<dbReference type="Gene3D" id="1.10.10.920">
    <property type="match status" value="1"/>
</dbReference>
<evidence type="ECO:0000313" key="19">
    <source>
        <dbReference type="EMBL" id="BBE19732.1"/>
    </source>
</evidence>
<evidence type="ECO:0000256" key="6">
    <source>
        <dbReference type="ARBA" id="ARBA00022490"/>
    </source>
</evidence>
<dbReference type="PIRSF" id="PIRSF000167">
    <property type="entry name" value="HemN"/>
    <property type="match status" value="1"/>
</dbReference>
<dbReference type="GO" id="GO:0046872">
    <property type="term" value="F:metal ion binding"/>
    <property type="evidence" value="ECO:0007669"/>
    <property type="project" value="UniProtKB-KW"/>
</dbReference>
<dbReference type="InterPro" id="IPR010723">
    <property type="entry name" value="HemN_C"/>
</dbReference>
<evidence type="ECO:0000256" key="15">
    <source>
        <dbReference type="PIRNR" id="PIRNR000167"/>
    </source>
</evidence>
<dbReference type="PANTHER" id="PTHR13932:SF6">
    <property type="entry name" value="OXYGEN-INDEPENDENT COPROPORPHYRINOGEN III OXIDASE"/>
    <property type="match status" value="1"/>
</dbReference>
<feature type="binding site" evidence="16">
    <location>
        <begin position="111"/>
        <end position="112"/>
    </location>
    <ligand>
        <name>S-adenosyl-L-methionine</name>
        <dbReference type="ChEBI" id="CHEBI:59789"/>
        <label>2</label>
    </ligand>
</feature>
<evidence type="ECO:0000256" key="1">
    <source>
        <dbReference type="ARBA" id="ARBA00004496"/>
    </source>
</evidence>
<dbReference type="GO" id="GO:0051989">
    <property type="term" value="F:coproporphyrinogen dehydrogenase activity"/>
    <property type="evidence" value="ECO:0007669"/>
    <property type="project" value="UniProtKB-EC"/>
</dbReference>
<dbReference type="GO" id="GO:0006782">
    <property type="term" value="P:protoporphyrinogen IX biosynthetic process"/>
    <property type="evidence" value="ECO:0007669"/>
    <property type="project" value="UniProtKB-UniPathway"/>
</dbReference>
<comment type="pathway">
    <text evidence="2 15">Porphyrin-containing compound metabolism; protoporphyrin-IX biosynthesis; protoporphyrinogen-IX from coproporphyrinogen-III (AdoMet route): step 1/1.</text>
</comment>
<feature type="binding site" evidence="16">
    <location>
        <position position="143"/>
    </location>
    <ligand>
        <name>S-adenosyl-L-methionine</name>
        <dbReference type="ChEBI" id="CHEBI:59789"/>
        <label>1</label>
    </ligand>
</feature>
<evidence type="ECO:0000313" key="20">
    <source>
        <dbReference type="Proteomes" id="UP001193389"/>
    </source>
</evidence>
<dbReference type="EMBL" id="AP018694">
    <property type="protein sequence ID" value="BBE19732.1"/>
    <property type="molecule type" value="Genomic_DNA"/>
</dbReference>
<dbReference type="InterPro" id="IPR034505">
    <property type="entry name" value="Coproporphyrinogen-III_oxidase"/>
</dbReference>
<comment type="function">
    <text evidence="13">Involved in the heme biosynthesis. Catalyzes the anaerobic oxidative decarboxylation of propionate groups of rings A and B of coproporphyrinogen III to yield the vinyl groups in protoporphyrinogen IX.</text>
</comment>
<dbReference type="GO" id="GO:0051539">
    <property type="term" value="F:4 iron, 4 sulfur cluster binding"/>
    <property type="evidence" value="ECO:0007669"/>
    <property type="project" value="UniProtKB-KW"/>
</dbReference>
<keyword evidence="20" id="KW-1185">Reference proteome</keyword>
<dbReference type="Proteomes" id="UP001193389">
    <property type="component" value="Chromosome"/>
</dbReference>
<accession>A0A5K7SDP6</accession>
<organism evidence="19 20">
    <name type="scientific">Aquipluma nitroreducens</name>
    <dbReference type="NCBI Taxonomy" id="2010828"/>
    <lineage>
        <taxon>Bacteria</taxon>
        <taxon>Pseudomonadati</taxon>
        <taxon>Bacteroidota</taxon>
        <taxon>Bacteroidia</taxon>
        <taxon>Marinilabiliales</taxon>
        <taxon>Prolixibacteraceae</taxon>
        <taxon>Aquipluma</taxon>
    </lineage>
</organism>
<evidence type="ECO:0000256" key="3">
    <source>
        <dbReference type="ARBA" id="ARBA00005493"/>
    </source>
</evidence>
<evidence type="ECO:0000256" key="17">
    <source>
        <dbReference type="PIRSR" id="PIRSR000167-2"/>
    </source>
</evidence>
<evidence type="ECO:0000256" key="5">
    <source>
        <dbReference type="ARBA" id="ARBA00022485"/>
    </source>
</evidence>
<dbReference type="PANTHER" id="PTHR13932">
    <property type="entry name" value="COPROPORPHYRINIGEN III OXIDASE"/>
    <property type="match status" value="1"/>
</dbReference>
<evidence type="ECO:0000256" key="9">
    <source>
        <dbReference type="ARBA" id="ARBA00023002"/>
    </source>
</evidence>
<evidence type="ECO:0000256" key="8">
    <source>
        <dbReference type="ARBA" id="ARBA00022723"/>
    </source>
</evidence>
<evidence type="ECO:0000256" key="10">
    <source>
        <dbReference type="ARBA" id="ARBA00023004"/>
    </source>
</evidence>
<feature type="binding site" evidence="16">
    <location>
        <position position="53"/>
    </location>
    <ligand>
        <name>S-adenosyl-L-methionine</name>
        <dbReference type="ChEBI" id="CHEBI:59789"/>
        <label>1</label>
    </ligand>
</feature>
<evidence type="ECO:0000256" key="7">
    <source>
        <dbReference type="ARBA" id="ARBA00022691"/>
    </source>
</evidence>
<gene>
    <name evidence="19" type="ORF">AQPE_3920</name>
</gene>
<feature type="binding site" evidence="16">
    <location>
        <position position="329"/>
    </location>
    <ligand>
        <name>S-adenosyl-L-methionine</name>
        <dbReference type="ChEBI" id="CHEBI:59789"/>
        <label>1</label>
    </ligand>
</feature>
<dbReference type="InterPro" id="IPR023404">
    <property type="entry name" value="rSAM_horseshoe"/>
</dbReference>
<dbReference type="Pfam" id="PF06969">
    <property type="entry name" value="HemN_C"/>
    <property type="match status" value="1"/>
</dbReference>
<dbReference type="SFLD" id="SFLDS00029">
    <property type="entry name" value="Radical_SAM"/>
    <property type="match status" value="1"/>
</dbReference>
<dbReference type="KEGG" id="anf:AQPE_3920"/>
<keyword evidence="5 15" id="KW-0004">4Fe-4S</keyword>
<protein>
    <recommendedName>
        <fullName evidence="15">Coproporphyrinogen-III oxidase</fullName>
        <ecNumber evidence="15">1.3.98.3</ecNumber>
    </recommendedName>
</protein>
<feature type="binding site" evidence="16">
    <location>
        <position position="208"/>
    </location>
    <ligand>
        <name>S-adenosyl-L-methionine</name>
        <dbReference type="ChEBI" id="CHEBI:59789"/>
        <label>2</label>
    </ligand>
</feature>
<feature type="binding site" evidence="17">
    <location>
        <position position="63"/>
    </location>
    <ligand>
        <name>[4Fe-4S] cluster</name>
        <dbReference type="ChEBI" id="CHEBI:49883"/>
        <note>4Fe-4S-S-AdoMet</note>
    </ligand>
</feature>
<dbReference type="EC" id="1.3.98.3" evidence="15"/>